<dbReference type="EMBL" id="CP000473">
    <property type="protein sequence ID" value="ABJ87067.1"/>
    <property type="molecule type" value="Genomic_DNA"/>
</dbReference>
<sequence length="323" mass="34798" precursor="true">MKIGLSALVLFALLHVSSRSVEAGTPFAGRWDITVTPQASADGAPKNPAQLQPYPDWLEVVEQSGKFDVRVQPRAGSVHPVNEVKLAGSKLLLVISPAAKGPAVTWELEVKNNRLTGVQKRGEAVAAQIAGVRAPALKGKPPKAWTDPEPLFNGKDLTGWEAFPAGAVNHWVAQDGVLVDTDHGASLKTTRTFNDFKLHIEFNCPDGGNSGIYLRGRDEIQVAYEKPGVEDKFHDMGAVYGFVAPTAEVPRTPGTWESFDVTLIGRYVTIVRNGVKTVDNQEIAGPSGGALDANEAEPGPFYLQGDHTGNMKYRNIMISVPKK</sequence>
<dbReference type="HOGENOM" id="CLU_862589_0_0_0"/>
<dbReference type="GO" id="GO:0016787">
    <property type="term" value="F:hydrolase activity"/>
    <property type="evidence" value="ECO:0007669"/>
    <property type="project" value="InterPro"/>
</dbReference>
<feature type="domain" description="3-keto-alpha-glucoside-1,2-lyase/3-keto-2-hydroxy-glucal hydratase" evidence="2">
    <location>
        <begin position="148"/>
        <end position="318"/>
    </location>
</feature>
<dbReference type="OrthoDB" id="128004at2"/>
<gene>
    <name evidence="3" type="ordered locus">Acid_6141</name>
</gene>
<evidence type="ECO:0000313" key="3">
    <source>
        <dbReference type="EMBL" id="ABJ87067.1"/>
    </source>
</evidence>
<dbReference type="Pfam" id="PF06439">
    <property type="entry name" value="3keto-disac_hyd"/>
    <property type="match status" value="1"/>
</dbReference>
<accession>Q01TF3</accession>
<dbReference type="Gene3D" id="2.60.120.560">
    <property type="entry name" value="Exo-inulinase, domain 1"/>
    <property type="match status" value="1"/>
</dbReference>
<feature type="signal peptide" evidence="1">
    <location>
        <begin position="1"/>
        <end position="23"/>
    </location>
</feature>
<dbReference type="KEGG" id="sus:Acid_6141"/>
<dbReference type="AlphaFoldDB" id="Q01TF3"/>
<proteinExistence type="predicted"/>
<dbReference type="STRING" id="234267.Acid_6141"/>
<dbReference type="InParanoid" id="Q01TF3"/>
<name>Q01TF3_SOLUE</name>
<evidence type="ECO:0000256" key="1">
    <source>
        <dbReference type="SAM" id="SignalP"/>
    </source>
</evidence>
<dbReference type="InterPro" id="IPR010496">
    <property type="entry name" value="AL/BT2_dom"/>
</dbReference>
<feature type="chain" id="PRO_5004163365" description="3-keto-alpha-glucoside-1,2-lyase/3-keto-2-hydroxy-glucal hydratase domain-containing protein" evidence="1">
    <location>
        <begin position="24"/>
        <end position="323"/>
    </location>
</feature>
<organism evidence="3">
    <name type="scientific">Solibacter usitatus (strain Ellin6076)</name>
    <dbReference type="NCBI Taxonomy" id="234267"/>
    <lineage>
        <taxon>Bacteria</taxon>
        <taxon>Pseudomonadati</taxon>
        <taxon>Acidobacteriota</taxon>
        <taxon>Terriglobia</taxon>
        <taxon>Bryobacterales</taxon>
        <taxon>Solibacteraceae</taxon>
        <taxon>Candidatus Solibacter</taxon>
    </lineage>
</organism>
<evidence type="ECO:0000259" key="2">
    <source>
        <dbReference type="Pfam" id="PF06439"/>
    </source>
</evidence>
<reference evidence="3" key="1">
    <citation type="submission" date="2006-10" db="EMBL/GenBank/DDBJ databases">
        <title>Complete sequence of Solibacter usitatus Ellin6076.</title>
        <authorList>
            <consortium name="US DOE Joint Genome Institute"/>
            <person name="Copeland A."/>
            <person name="Lucas S."/>
            <person name="Lapidus A."/>
            <person name="Barry K."/>
            <person name="Detter J.C."/>
            <person name="Glavina del Rio T."/>
            <person name="Hammon N."/>
            <person name="Israni S."/>
            <person name="Dalin E."/>
            <person name="Tice H."/>
            <person name="Pitluck S."/>
            <person name="Thompson L.S."/>
            <person name="Brettin T."/>
            <person name="Bruce D."/>
            <person name="Han C."/>
            <person name="Tapia R."/>
            <person name="Gilna P."/>
            <person name="Schmutz J."/>
            <person name="Larimer F."/>
            <person name="Land M."/>
            <person name="Hauser L."/>
            <person name="Kyrpides N."/>
            <person name="Mikhailova N."/>
            <person name="Janssen P.H."/>
            <person name="Kuske C.R."/>
            <person name="Richardson P."/>
        </authorList>
    </citation>
    <scope>NUCLEOTIDE SEQUENCE</scope>
    <source>
        <strain evidence="3">Ellin6076</strain>
    </source>
</reference>
<keyword evidence="1" id="KW-0732">Signal</keyword>
<dbReference type="eggNOG" id="COG3291">
    <property type="taxonomic scope" value="Bacteria"/>
</dbReference>
<protein>
    <recommendedName>
        <fullName evidence="2">3-keto-alpha-glucoside-1,2-lyase/3-keto-2-hydroxy-glucal hydratase domain-containing protein</fullName>
    </recommendedName>
</protein>